<keyword evidence="3" id="KW-1185">Reference proteome</keyword>
<dbReference type="AlphaFoldDB" id="A0A0F0CR99"/>
<name>A0A0F0CR99_9BACT</name>
<proteinExistence type="predicted"/>
<protein>
    <submittedName>
        <fullName evidence="2">HipA domain-containing protein</fullName>
    </submittedName>
</protein>
<evidence type="ECO:0000259" key="1">
    <source>
        <dbReference type="Pfam" id="PF13657"/>
    </source>
</evidence>
<organism evidence="2 3">
    <name type="scientific">Candidatus Omnitrophus magneticus</name>
    <dbReference type="NCBI Taxonomy" id="1609969"/>
    <lineage>
        <taxon>Bacteria</taxon>
        <taxon>Pseudomonadati</taxon>
        <taxon>Candidatus Omnitrophota</taxon>
        <taxon>Candidatus Omnitrophus</taxon>
    </lineage>
</organism>
<evidence type="ECO:0000313" key="2">
    <source>
        <dbReference type="EMBL" id="KJJ85792.1"/>
    </source>
</evidence>
<dbReference type="NCBIfam" id="TIGR03071">
    <property type="entry name" value="couple_hipA"/>
    <property type="match status" value="1"/>
</dbReference>
<evidence type="ECO:0000313" key="3">
    <source>
        <dbReference type="Proteomes" id="UP000033428"/>
    </source>
</evidence>
<gene>
    <name evidence="2" type="ORF">OMAG_000346</name>
</gene>
<dbReference type="Pfam" id="PF13657">
    <property type="entry name" value="Couple_hipA"/>
    <property type="match status" value="1"/>
</dbReference>
<comment type="caution">
    <text evidence="2">The sequence shown here is derived from an EMBL/GenBank/DDBJ whole genome shotgun (WGS) entry which is preliminary data.</text>
</comment>
<dbReference type="InterPro" id="IPR017508">
    <property type="entry name" value="HipA_N1"/>
</dbReference>
<feature type="domain" description="HipA N-terminal subdomain 1" evidence="1">
    <location>
        <begin position="9"/>
        <end position="104"/>
    </location>
</feature>
<sequence>MARDKKRKADVFYYDCFAGILEETEKGYRFVYSSNYLKTGKPVSLSLPLQKGPLESDTLFPFFAGMNSEGWYRDIVCATKKIDPTDEFGILLVTGDNTIGAVTVRESGVK</sequence>
<accession>A0A0F0CR99</accession>
<dbReference type="Proteomes" id="UP000033428">
    <property type="component" value="Unassembled WGS sequence"/>
</dbReference>
<reference evidence="2 3" key="1">
    <citation type="submission" date="2015-02" db="EMBL/GenBank/DDBJ databases">
        <title>Single-cell genomics of uncultivated deep-branching MTB reveals a conserved set of magnetosome genes.</title>
        <authorList>
            <person name="Kolinko S."/>
            <person name="Richter M."/>
            <person name="Glockner F.O."/>
            <person name="Brachmann A."/>
            <person name="Schuler D."/>
        </authorList>
    </citation>
    <scope>NUCLEOTIDE SEQUENCE [LARGE SCALE GENOMIC DNA]</scope>
    <source>
        <strain evidence="2">SKK-01</strain>
    </source>
</reference>
<dbReference type="EMBL" id="JYNY01000072">
    <property type="protein sequence ID" value="KJJ85792.1"/>
    <property type="molecule type" value="Genomic_DNA"/>
</dbReference>